<dbReference type="InterPro" id="IPR023214">
    <property type="entry name" value="HAD_sf"/>
</dbReference>
<keyword evidence="1" id="KW-0378">Hydrolase</keyword>
<dbReference type="EMBL" id="JBHTLU010000019">
    <property type="protein sequence ID" value="MFD1221521.1"/>
    <property type="molecule type" value="Genomic_DNA"/>
</dbReference>
<organism evidence="1 2">
    <name type="scientific">Paenibacillus vulneris</name>
    <dbReference type="NCBI Taxonomy" id="1133364"/>
    <lineage>
        <taxon>Bacteria</taxon>
        <taxon>Bacillati</taxon>
        <taxon>Bacillota</taxon>
        <taxon>Bacilli</taxon>
        <taxon>Bacillales</taxon>
        <taxon>Paenibacillaceae</taxon>
        <taxon>Paenibacillus</taxon>
    </lineage>
</organism>
<dbReference type="Gene3D" id="3.40.50.1000">
    <property type="entry name" value="HAD superfamily/HAD-like"/>
    <property type="match status" value="1"/>
</dbReference>
<comment type="caution">
    <text evidence="1">The sequence shown here is derived from an EMBL/GenBank/DDBJ whole genome shotgun (WGS) entry which is preliminary data.</text>
</comment>
<accession>A0ABW3UNT1</accession>
<dbReference type="InterPro" id="IPR041492">
    <property type="entry name" value="HAD_2"/>
</dbReference>
<dbReference type="PRINTS" id="PR00413">
    <property type="entry name" value="HADHALOGNASE"/>
</dbReference>
<gene>
    <name evidence="1" type="ORF">ACFQ4B_15500</name>
</gene>
<proteinExistence type="predicted"/>
<dbReference type="SFLD" id="SFLDG01135">
    <property type="entry name" value="C1.5.6:_HAD__Beta-PGM__Phospha"/>
    <property type="match status" value="1"/>
</dbReference>
<dbReference type="Proteomes" id="UP001597180">
    <property type="component" value="Unassembled WGS sequence"/>
</dbReference>
<dbReference type="InterPro" id="IPR023198">
    <property type="entry name" value="PGP-like_dom2"/>
</dbReference>
<dbReference type="NCBIfam" id="TIGR01509">
    <property type="entry name" value="HAD-SF-IA-v3"/>
    <property type="match status" value="1"/>
</dbReference>
<evidence type="ECO:0000313" key="2">
    <source>
        <dbReference type="Proteomes" id="UP001597180"/>
    </source>
</evidence>
<dbReference type="Pfam" id="PF13419">
    <property type="entry name" value="HAD_2"/>
    <property type="match status" value="1"/>
</dbReference>
<dbReference type="GO" id="GO:0016787">
    <property type="term" value="F:hydrolase activity"/>
    <property type="evidence" value="ECO:0007669"/>
    <property type="project" value="UniProtKB-KW"/>
</dbReference>
<evidence type="ECO:0000313" key="1">
    <source>
        <dbReference type="EMBL" id="MFD1221521.1"/>
    </source>
</evidence>
<keyword evidence="2" id="KW-1185">Reference proteome</keyword>
<name>A0ABW3UNT1_9BACL</name>
<dbReference type="SFLD" id="SFLDG01129">
    <property type="entry name" value="C1.5:_HAD__Beta-PGM__Phosphata"/>
    <property type="match status" value="1"/>
</dbReference>
<dbReference type="PANTHER" id="PTHR18901:SF38">
    <property type="entry name" value="PSEUDOURIDINE-5'-PHOSPHATASE"/>
    <property type="match status" value="1"/>
</dbReference>
<dbReference type="InterPro" id="IPR006439">
    <property type="entry name" value="HAD-SF_hydro_IA"/>
</dbReference>
<dbReference type="Gene3D" id="1.10.150.240">
    <property type="entry name" value="Putative phosphatase, domain 2"/>
    <property type="match status" value="1"/>
</dbReference>
<dbReference type="PANTHER" id="PTHR18901">
    <property type="entry name" value="2-DEOXYGLUCOSE-6-PHOSPHATE PHOSPHATASE 2"/>
    <property type="match status" value="1"/>
</dbReference>
<dbReference type="CDD" id="cd16423">
    <property type="entry name" value="HAD_BPGM-like"/>
    <property type="match status" value="1"/>
</dbReference>
<dbReference type="SFLD" id="SFLDS00003">
    <property type="entry name" value="Haloacid_Dehalogenase"/>
    <property type="match status" value="1"/>
</dbReference>
<sequence>MKAVVFDFDGLIIDTETVWYESYKEVFEAYQIDFHWELFVNCVGTDDSALNQYIDEKVVNLEVCRDDIKRQAKELHKQKMKAVPMRDGVQDYLNEAKSLGLKIGLASSSKREWIEFFLNKLQIGEYFEAISTGDQVEKVKPDPTLYLRTLELLEVAANESVAFEDSSNGAKAATRAGMKCVIVPNELTQFLTFEKYDLRISSMSEMSLEQVIQHFN</sequence>
<protein>
    <submittedName>
        <fullName evidence="1">HAD family hydrolase</fullName>
    </submittedName>
</protein>
<dbReference type="InterPro" id="IPR036412">
    <property type="entry name" value="HAD-like_sf"/>
</dbReference>
<dbReference type="RefSeq" id="WP_192702262.1">
    <property type="nucleotide sequence ID" value="NZ_BAABJG010000003.1"/>
</dbReference>
<reference evidence="2" key="1">
    <citation type="journal article" date="2019" name="Int. J. Syst. Evol. Microbiol.">
        <title>The Global Catalogue of Microorganisms (GCM) 10K type strain sequencing project: providing services to taxonomists for standard genome sequencing and annotation.</title>
        <authorList>
            <consortium name="The Broad Institute Genomics Platform"/>
            <consortium name="The Broad Institute Genome Sequencing Center for Infectious Disease"/>
            <person name="Wu L."/>
            <person name="Ma J."/>
        </authorList>
    </citation>
    <scope>NUCLEOTIDE SEQUENCE [LARGE SCALE GENOMIC DNA]</scope>
    <source>
        <strain evidence="2">CCUG 53270</strain>
    </source>
</reference>
<dbReference type="SUPFAM" id="SSF56784">
    <property type="entry name" value="HAD-like"/>
    <property type="match status" value="1"/>
</dbReference>